<organism evidence="1 2">
    <name type="scientific">Gossypium stocksii</name>
    <dbReference type="NCBI Taxonomy" id="47602"/>
    <lineage>
        <taxon>Eukaryota</taxon>
        <taxon>Viridiplantae</taxon>
        <taxon>Streptophyta</taxon>
        <taxon>Embryophyta</taxon>
        <taxon>Tracheophyta</taxon>
        <taxon>Spermatophyta</taxon>
        <taxon>Magnoliopsida</taxon>
        <taxon>eudicotyledons</taxon>
        <taxon>Gunneridae</taxon>
        <taxon>Pentapetalae</taxon>
        <taxon>rosids</taxon>
        <taxon>malvids</taxon>
        <taxon>Malvales</taxon>
        <taxon>Malvaceae</taxon>
        <taxon>Malvoideae</taxon>
        <taxon>Gossypium</taxon>
    </lineage>
</organism>
<evidence type="ECO:0000313" key="2">
    <source>
        <dbReference type="Proteomes" id="UP000828251"/>
    </source>
</evidence>
<proteinExistence type="predicted"/>
<name>A0A9D3WM57_9ROSI</name>
<dbReference type="Proteomes" id="UP000828251">
    <property type="component" value="Unassembled WGS sequence"/>
</dbReference>
<gene>
    <name evidence="1" type="ORF">J1N35_002968</name>
</gene>
<dbReference type="EMBL" id="JAIQCV010000001">
    <property type="protein sequence ID" value="KAH1131590.1"/>
    <property type="molecule type" value="Genomic_DNA"/>
</dbReference>
<comment type="caution">
    <text evidence="1">The sequence shown here is derived from an EMBL/GenBank/DDBJ whole genome shotgun (WGS) entry which is preliminary data.</text>
</comment>
<keyword evidence="2" id="KW-1185">Reference proteome</keyword>
<evidence type="ECO:0000313" key="1">
    <source>
        <dbReference type="EMBL" id="KAH1131590.1"/>
    </source>
</evidence>
<reference evidence="1 2" key="1">
    <citation type="journal article" date="2021" name="Plant Biotechnol. J.">
        <title>Multi-omics assisted identification of the key and species-specific regulatory components of drought-tolerant mechanisms in Gossypium stocksii.</title>
        <authorList>
            <person name="Yu D."/>
            <person name="Ke L."/>
            <person name="Zhang D."/>
            <person name="Wu Y."/>
            <person name="Sun Y."/>
            <person name="Mei J."/>
            <person name="Sun J."/>
            <person name="Sun Y."/>
        </authorList>
    </citation>
    <scope>NUCLEOTIDE SEQUENCE [LARGE SCALE GENOMIC DNA]</scope>
    <source>
        <strain evidence="2">cv. E1</strain>
        <tissue evidence="1">Leaf</tissue>
    </source>
</reference>
<sequence>MGRSSKPMTIAPNASNGGLLCRWGPFGLQELAQFNKLLEKPVRLKPAFFGINRFHSTNWYLGGLLKESSLE</sequence>
<accession>A0A9D3WM57</accession>
<protein>
    <submittedName>
        <fullName evidence="1">Uncharacterized protein</fullName>
    </submittedName>
</protein>
<dbReference type="AlphaFoldDB" id="A0A9D3WM57"/>
<dbReference type="OrthoDB" id="10293240at2759"/>